<dbReference type="PIRSF" id="PIRSF005225">
    <property type="entry name" value="LAG1_LAC1"/>
    <property type="match status" value="1"/>
</dbReference>
<evidence type="ECO:0000256" key="2">
    <source>
        <dbReference type="ARBA" id="ARBA00022692"/>
    </source>
</evidence>
<dbReference type="PROSITE" id="PS50922">
    <property type="entry name" value="TLC"/>
    <property type="match status" value="1"/>
</dbReference>
<feature type="domain" description="TLC" evidence="7">
    <location>
        <begin position="64"/>
        <end position="289"/>
    </location>
</feature>
<dbReference type="Pfam" id="PF03798">
    <property type="entry name" value="TRAM_LAG1_CLN8"/>
    <property type="match status" value="2"/>
</dbReference>
<feature type="transmembrane region" description="Helical" evidence="6">
    <location>
        <begin position="12"/>
        <end position="33"/>
    </location>
</feature>
<evidence type="ECO:0000313" key="9">
    <source>
        <dbReference type="Proteomes" id="UP001318860"/>
    </source>
</evidence>
<evidence type="ECO:0000256" key="1">
    <source>
        <dbReference type="ARBA" id="ARBA00004477"/>
    </source>
</evidence>
<feature type="transmembrane region" description="Helical" evidence="6">
    <location>
        <begin position="140"/>
        <end position="159"/>
    </location>
</feature>
<evidence type="ECO:0000256" key="5">
    <source>
        <dbReference type="PROSITE-ProRule" id="PRU00205"/>
    </source>
</evidence>
<feature type="transmembrane region" description="Helical" evidence="6">
    <location>
        <begin position="257"/>
        <end position="277"/>
    </location>
</feature>
<feature type="transmembrane region" description="Helical" evidence="6">
    <location>
        <begin position="211"/>
        <end position="237"/>
    </location>
</feature>
<comment type="subcellular location">
    <subcellularLocation>
        <location evidence="1">Endoplasmic reticulum membrane</location>
        <topology evidence="1">Multi-pass membrane protein</topology>
    </subcellularLocation>
</comment>
<dbReference type="EMBL" id="JABTTQ020000004">
    <property type="protein sequence ID" value="KAK6159341.1"/>
    <property type="molecule type" value="Genomic_DNA"/>
</dbReference>
<keyword evidence="9" id="KW-1185">Reference proteome</keyword>
<evidence type="ECO:0000256" key="6">
    <source>
        <dbReference type="SAM" id="Phobius"/>
    </source>
</evidence>
<keyword evidence="3 6" id="KW-1133">Transmembrane helix</keyword>
<sequence length="315" mass="37220">MESIGKFGGVPSAWHFVVAFYFVFAFVAARFFLDKYIFRRLTIWLFSRGTTQLKLNRKTRALTEKCTESMWKLTYYATVEFCILATAYHEPWFKDVKQYFQGWPDHELKLPLRLIYMCQCGFYLYSIAALLMWETRRKDFSVMMSHHIVTVILIAYSYITRYLLLVVAENIEIIVTRIRFFRIGAVILALHDASDVFMEAAKIFKYSKIELGASVCFGLFALSWLVLRLIFFPFWVIRASSYYSYQVLKLSEPYHRGVYYVFNTMLLTLLGFHIYWWKLICAMIIKQLKSKGKVGEDIRSGMYSANDWFYSSSDI</sequence>
<dbReference type="InterPro" id="IPR006634">
    <property type="entry name" value="TLC-dom"/>
</dbReference>
<dbReference type="PANTHER" id="PTHR12560">
    <property type="entry name" value="LONGEVITY ASSURANCE FACTOR 1 LAG1"/>
    <property type="match status" value="1"/>
</dbReference>
<feature type="transmembrane region" description="Helical" evidence="6">
    <location>
        <begin position="113"/>
        <end position="133"/>
    </location>
</feature>
<dbReference type="PANTHER" id="PTHR12560:SF0">
    <property type="entry name" value="LD18904P"/>
    <property type="match status" value="1"/>
</dbReference>
<keyword evidence="4 5" id="KW-0472">Membrane</keyword>
<organism evidence="8 9">
    <name type="scientific">Rehmannia glutinosa</name>
    <name type="common">Chinese foxglove</name>
    <dbReference type="NCBI Taxonomy" id="99300"/>
    <lineage>
        <taxon>Eukaryota</taxon>
        <taxon>Viridiplantae</taxon>
        <taxon>Streptophyta</taxon>
        <taxon>Embryophyta</taxon>
        <taxon>Tracheophyta</taxon>
        <taxon>Spermatophyta</taxon>
        <taxon>Magnoliopsida</taxon>
        <taxon>eudicotyledons</taxon>
        <taxon>Gunneridae</taxon>
        <taxon>Pentapetalae</taxon>
        <taxon>asterids</taxon>
        <taxon>lamiids</taxon>
        <taxon>Lamiales</taxon>
        <taxon>Orobanchaceae</taxon>
        <taxon>Rehmannieae</taxon>
        <taxon>Rehmannia</taxon>
    </lineage>
</organism>
<accession>A0ABR0XJM0</accession>
<gene>
    <name evidence="8" type="ORF">DH2020_006655</name>
</gene>
<comment type="caution">
    <text evidence="8">The sequence shown here is derived from an EMBL/GenBank/DDBJ whole genome shotgun (WGS) entry which is preliminary data.</text>
</comment>
<evidence type="ECO:0000256" key="4">
    <source>
        <dbReference type="ARBA" id="ARBA00023136"/>
    </source>
</evidence>
<evidence type="ECO:0000259" key="7">
    <source>
        <dbReference type="PROSITE" id="PS50922"/>
    </source>
</evidence>
<protein>
    <recommendedName>
        <fullName evidence="7">TLC domain-containing protein</fullName>
    </recommendedName>
</protein>
<proteinExistence type="predicted"/>
<dbReference type="InterPro" id="IPR016439">
    <property type="entry name" value="Lag1/Lac1-like"/>
</dbReference>
<evidence type="ECO:0000313" key="8">
    <source>
        <dbReference type="EMBL" id="KAK6159341.1"/>
    </source>
</evidence>
<reference evidence="8 9" key="1">
    <citation type="journal article" date="2021" name="Comput. Struct. Biotechnol. J.">
        <title>De novo genome assembly of the potent medicinal plant Rehmannia glutinosa using nanopore technology.</title>
        <authorList>
            <person name="Ma L."/>
            <person name="Dong C."/>
            <person name="Song C."/>
            <person name="Wang X."/>
            <person name="Zheng X."/>
            <person name="Niu Y."/>
            <person name="Chen S."/>
            <person name="Feng W."/>
        </authorList>
    </citation>
    <scope>NUCLEOTIDE SEQUENCE [LARGE SCALE GENOMIC DNA]</scope>
    <source>
        <strain evidence="8">DH-2019</strain>
    </source>
</reference>
<dbReference type="SMART" id="SM00724">
    <property type="entry name" value="TLC"/>
    <property type="match status" value="1"/>
</dbReference>
<evidence type="ECO:0000256" key="3">
    <source>
        <dbReference type="ARBA" id="ARBA00022989"/>
    </source>
</evidence>
<name>A0ABR0XJM0_REHGL</name>
<keyword evidence="2 5" id="KW-0812">Transmembrane</keyword>
<dbReference type="Proteomes" id="UP001318860">
    <property type="component" value="Unassembled WGS sequence"/>
</dbReference>